<dbReference type="PANTHER" id="PTHR42924:SF3">
    <property type="entry name" value="POLYMERASE_HISTIDINOL PHOSPHATASE N-TERMINAL DOMAIN-CONTAINING PROTEIN"/>
    <property type="match status" value="1"/>
</dbReference>
<evidence type="ECO:0000259" key="1">
    <source>
        <dbReference type="SMART" id="SM00481"/>
    </source>
</evidence>
<dbReference type="InterPro" id="IPR016195">
    <property type="entry name" value="Pol/histidinol_Pase-like"/>
</dbReference>
<dbReference type="Pfam" id="PF02811">
    <property type="entry name" value="PHP"/>
    <property type="match status" value="1"/>
</dbReference>
<dbReference type="InterPro" id="IPR003141">
    <property type="entry name" value="Pol/His_phosphatase_N"/>
</dbReference>
<dbReference type="InterPro" id="IPR004013">
    <property type="entry name" value="PHP_dom"/>
</dbReference>
<gene>
    <name evidence="2" type="ORF">S06H3_05975</name>
</gene>
<dbReference type="SUPFAM" id="SSF89550">
    <property type="entry name" value="PHP domain-like"/>
    <property type="match status" value="1"/>
</dbReference>
<dbReference type="InterPro" id="IPR052018">
    <property type="entry name" value="PHP_domain"/>
</dbReference>
<organism evidence="2">
    <name type="scientific">marine sediment metagenome</name>
    <dbReference type="NCBI Taxonomy" id="412755"/>
    <lineage>
        <taxon>unclassified sequences</taxon>
        <taxon>metagenomes</taxon>
        <taxon>ecological metagenomes</taxon>
    </lineage>
</organism>
<dbReference type="Gene3D" id="3.20.20.140">
    <property type="entry name" value="Metal-dependent hydrolases"/>
    <property type="match status" value="1"/>
</dbReference>
<dbReference type="GO" id="GO:0004534">
    <property type="term" value="F:5'-3' RNA exonuclease activity"/>
    <property type="evidence" value="ECO:0007669"/>
    <property type="project" value="TreeGrafter"/>
</dbReference>
<name>X1L928_9ZZZZ</name>
<dbReference type="AlphaFoldDB" id="X1L928"/>
<accession>X1L928</accession>
<feature type="domain" description="Polymerase/histidinol phosphatase N-terminal" evidence="1">
    <location>
        <begin position="19"/>
        <end position="83"/>
    </location>
</feature>
<dbReference type="EMBL" id="BARV01002270">
    <property type="protein sequence ID" value="GAH90653.1"/>
    <property type="molecule type" value="Genomic_DNA"/>
</dbReference>
<comment type="caution">
    <text evidence="2">The sequence shown here is derived from an EMBL/GenBank/DDBJ whole genome shotgun (WGS) entry which is preliminary data.</text>
</comment>
<sequence length="153" mass="17447">MTKRNLGVTSFFTQNQCYADLHIHSIYSDGSLAPFEIIKASKELQLKVISLTDHDTVSGVEEMIALTKGEIEVIPAVEMSSNIGDLDIHILGYYIDYKDADLLEYLESFKKYRVKRVKKIIQKLSCDNIKLEFEQIKVVAKNCSLGRPHPLPW</sequence>
<reference evidence="2" key="1">
    <citation type="journal article" date="2014" name="Front. Microbiol.">
        <title>High frequency of phylogenetically diverse reductive dehalogenase-homologous genes in deep subseafloor sedimentary metagenomes.</title>
        <authorList>
            <person name="Kawai M."/>
            <person name="Futagami T."/>
            <person name="Toyoda A."/>
            <person name="Takaki Y."/>
            <person name="Nishi S."/>
            <person name="Hori S."/>
            <person name="Arai W."/>
            <person name="Tsubouchi T."/>
            <person name="Morono Y."/>
            <person name="Uchiyama I."/>
            <person name="Ito T."/>
            <person name="Fujiyama A."/>
            <person name="Inagaki F."/>
            <person name="Takami H."/>
        </authorList>
    </citation>
    <scope>NUCLEOTIDE SEQUENCE</scope>
    <source>
        <strain evidence="2">Expedition CK06-06</strain>
    </source>
</reference>
<evidence type="ECO:0000313" key="2">
    <source>
        <dbReference type="EMBL" id="GAH90653.1"/>
    </source>
</evidence>
<protein>
    <recommendedName>
        <fullName evidence="1">Polymerase/histidinol phosphatase N-terminal domain-containing protein</fullName>
    </recommendedName>
</protein>
<proteinExistence type="predicted"/>
<dbReference type="SMART" id="SM00481">
    <property type="entry name" value="POLIIIAc"/>
    <property type="match status" value="1"/>
</dbReference>
<dbReference type="PANTHER" id="PTHR42924">
    <property type="entry name" value="EXONUCLEASE"/>
    <property type="match status" value="1"/>
</dbReference>
<dbReference type="GO" id="GO:0035312">
    <property type="term" value="F:5'-3' DNA exonuclease activity"/>
    <property type="evidence" value="ECO:0007669"/>
    <property type="project" value="TreeGrafter"/>
</dbReference>